<dbReference type="EMBL" id="BLZH01000006">
    <property type="protein sequence ID" value="GFP56466.1"/>
    <property type="molecule type" value="Genomic_DNA"/>
</dbReference>
<proteinExistence type="predicted"/>
<dbReference type="OrthoDB" id="5984008at2759"/>
<dbReference type="AlphaFoldDB" id="A0A6V8QXC7"/>
<organism evidence="1 2">
    <name type="scientific">Trichoderma asperellum</name>
    <name type="common">Filamentous fungus</name>
    <dbReference type="NCBI Taxonomy" id="101201"/>
    <lineage>
        <taxon>Eukaryota</taxon>
        <taxon>Fungi</taxon>
        <taxon>Dikarya</taxon>
        <taxon>Ascomycota</taxon>
        <taxon>Pezizomycotina</taxon>
        <taxon>Sordariomycetes</taxon>
        <taxon>Hypocreomycetidae</taxon>
        <taxon>Hypocreales</taxon>
        <taxon>Hypocreaceae</taxon>
        <taxon>Trichoderma</taxon>
    </lineage>
</organism>
<comment type="caution">
    <text evidence="1">The sequence shown here is derived from an EMBL/GenBank/DDBJ whole genome shotgun (WGS) entry which is preliminary data.</text>
</comment>
<evidence type="ECO:0000313" key="2">
    <source>
        <dbReference type="Proteomes" id="UP000517252"/>
    </source>
</evidence>
<dbReference type="Proteomes" id="UP000517252">
    <property type="component" value="Unassembled WGS sequence"/>
</dbReference>
<evidence type="ECO:0000313" key="1">
    <source>
        <dbReference type="EMBL" id="GFP56466.1"/>
    </source>
</evidence>
<dbReference type="PANTHER" id="PTHR12350:SF19">
    <property type="entry name" value="SET DOMAIN-CONTAINING PROTEIN"/>
    <property type="match status" value="1"/>
</dbReference>
<dbReference type="PANTHER" id="PTHR12350">
    <property type="entry name" value="HISTONE-LYSINE N-METHYLTRANSFERASE-RELATED"/>
    <property type="match status" value="1"/>
</dbReference>
<gene>
    <name evidence="1" type="ORF">TASIC1_0006063600</name>
</gene>
<protein>
    <recommendedName>
        <fullName evidence="3">Post-SET domain-containing protein</fullName>
    </recommendedName>
</protein>
<accession>A0A6V8QXC7</accession>
<evidence type="ECO:0008006" key="3">
    <source>
        <dbReference type="Google" id="ProtNLM"/>
    </source>
</evidence>
<reference evidence="1 2" key="1">
    <citation type="submission" date="2020-07" db="EMBL/GenBank/DDBJ databases">
        <title>Trichoderma asperellum IC-1 whole genome shotgun sequence.</title>
        <authorList>
            <person name="Kanamasa S."/>
            <person name="Takahashi H."/>
        </authorList>
    </citation>
    <scope>NUCLEOTIDE SEQUENCE [LARGE SCALE GENOMIC DNA]</scope>
    <source>
        <strain evidence="1 2">IC-1</strain>
    </source>
</reference>
<dbReference type="InterPro" id="IPR053201">
    <property type="entry name" value="Flavunoidine_N-MTase"/>
</dbReference>
<sequence>MAPLKPSWKQPSHPDIQDVVISGADFMTKSLSKVTVPPFGLFAKFEFPPCDLAEKATYATVQMGKDKHLNLNSDLLYINHSCEPSLFFYPSTEWDMAQPFDCFCGKPTCKRVITGAKDMPFELLEGLWLNDHIHELLEEQASSQHYRLSSKSENGGVRSAQLPEAALNGRAEKINGTNVDVDTHGLGLLRRGVTSREMSGEMGGDTTVKV</sequence>
<name>A0A6V8QXC7_TRIAP</name>